<keyword evidence="4" id="KW-1185">Reference proteome</keyword>
<evidence type="ECO:0000313" key="3">
    <source>
        <dbReference type="EMBL" id="EIT68882.1"/>
    </source>
</evidence>
<reference evidence="3 4" key="1">
    <citation type="journal article" date="2012" name="J. Bacteriol.">
        <title>Genome Sequence of n-Alkane-Degrading Hydrocarboniphaga effusa Strain AP103T (ATCC BAA-332T).</title>
        <authorList>
            <person name="Chang H.K."/>
            <person name="Zylstra G.J."/>
            <person name="Chae J.C."/>
        </authorList>
    </citation>
    <scope>NUCLEOTIDE SEQUENCE [LARGE SCALE GENOMIC DNA]</scope>
    <source>
        <strain evidence="3 4">AP103</strain>
    </source>
</reference>
<name>I7ZB42_9GAMM</name>
<dbReference type="RefSeq" id="WP_007185407.1">
    <property type="nucleotide sequence ID" value="NZ_AKGD01000002.1"/>
</dbReference>
<proteinExistence type="predicted"/>
<evidence type="ECO:0000256" key="1">
    <source>
        <dbReference type="SAM" id="MobiDB-lite"/>
    </source>
</evidence>
<evidence type="ECO:0000256" key="2">
    <source>
        <dbReference type="SAM" id="SignalP"/>
    </source>
</evidence>
<accession>I7ZB42</accession>
<feature type="compositionally biased region" description="Polar residues" evidence="1">
    <location>
        <begin position="40"/>
        <end position="54"/>
    </location>
</feature>
<dbReference type="OrthoDB" id="5397661at2"/>
<feature type="region of interest" description="Disordered" evidence="1">
    <location>
        <begin position="26"/>
        <end position="54"/>
    </location>
</feature>
<dbReference type="EMBL" id="AKGD01000002">
    <property type="protein sequence ID" value="EIT68882.1"/>
    <property type="molecule type" value="Genomic_DNA"/>
</dbReference>
<comment type="caution">
    <text evidence="3">The sequence shown here is derived from an EMBL/GenBank/DDBJ whole genome shotgun (WGS) entry which is preliminary data.</text>
</comment>
<feature type="chain" id="PRO_5003712899" evidence="2">
    <location>
        <begin position="26"/>
        <end position="112"/>
    </location>
</feature>
<dbReference type="STRING" id="1172194.WQQ_24640"/>
<sequence length="112" mass="12170">MTRLHCLPGSLWLAVCCTLSAAAMAQEPQARKPAADDPQPSVNSSSVLELDSTSITGSRELPTVMNILPWKRASAAELRGAPDDTLLNQVLEPVNRVEYRRELRYAKPAGTP</sequence>
<feature type="signal peptide" evidence="2">
    <location>
        <begin position="1"/>
        <end position="25"/>
    </location>
</feature>
<protein>
    <submittedName>
        <fullName evidence="3">Uncharacterized protein</fullName>
    </submittedName>
</protein>
<gene>
    <name evidence="3" type="ORF">WQQ_24640</name>
</gene>
<keyword evidence="2" id="KW-0732">Signal</keyword>
<evidence type="ECO:0000313" key="4">
    <source>
        <dbReference type="Proteomes" id="UP000003704"/>
    </source>
</evidence>
<dbReference type="AlphaFoldDB" id="I7ZB42"/>
<organism evidence="3 4">
    <name type="scientific">Hydrocarboniphaga effusa AP103</name>
    <dbReference type="NCBI Taxonomy" id="1172194"/>
    <lineage>
        <taxon>Bacteria</taxon>
        <taxon>Pseudomonadati</taxon>
        <taxon>Pseudomonadota</taxon>
        <taxon>Gammaproteobacteria</taxon>
        <taxon>Nevskiales</taxon>
        <taxon>Nevskiaceae</taxon>
        <taxon>Hydrocarboniphaga</taxon>
    </lineage>
</organism>
<dbReference type="Proteomes" id="UP000003704">
    <property type="component" value="Unassembled WGS sequence"/>
</dbReference>